<name>X0ZND2_9ZZZZ</name>
<sequence length="51" mass="6200">MTKRVIRISDITRMIQKKLEGMLYDVKENDVFYCVHVNFRHHELVFAFTLN</sequence>
<dbReference type="EMBL" id="BART01002307">
    <property type="protein sequence ID" value="GAG59557.1"/>
    <property type="molecule type" value="Genomic_DNA"/>
</dbReference>
<comment type="caution">
    <text evidence="1">The sequence shown here is derived from an EMBL/GenBank/DDBJ whole genome shotgun (WGS) entry which is preliminary data.</text>
</comment>
<protein>
    <submittedName>
        <fullName evidence="1">Uncharacterized protein</fullName>
    </submittedName>
</protein>
<evidence type="ECO:0000313" key="1">
    <source>
        <dbReference type="EMBL" id="GAG59557.1"/>
    </source>
</evidence>
<accession>X0ZND2</accession>
<proteinExistence type="predicted"/>
<gene>
    <name evidence="1" type="ORF">S01H4_07152</name>
</gene>
<dbReference type="AlphaFoldDB" id="X0ZND2"/>
<organism evidence="1">
    <name type="scientific">marine sediment metagenome</name>
    <dbReference type="NCBI Taxonomy" id="412755"/>
    <lineage>
        <taxon>unclassified sequences</taxon>
        <taxon>metagenomes</taxon>
        <taxon>ecological metagenomes</taxon>
    </lineage>
</organism>
<reference evidence="1" key="1">
    <citation type="journal article" date="2014" name="Front. Microbiol.">
        <title>High frequency of phylogenetically diverse reductive dehalogenase-homologous genes in deep subseafloor sedimentary metagenomes.</title>
        <authorList>
            <person name="Kawai M."/>
            <person name="Futagami T."/>
            <person name="Toyoda A."/>
            <person name="Takaki Y."/>
            <person name="Nishi S."/>
            <person name="Hori S."/>
            <person name="Arai W."/>
            <person name="Tsubouchi T."/>
            <person name="Morono Y."/>
            <person name="Uchiyama I."/>
            <person name="Ito T."/>
            <person name="Fujiyama A."/>
            <person name="Inagaki F."/>
            <person name="Takami H."/>
        </authorList>
    </citation>
    <scope>NUCLEOTIDE SEQUENCE</scope>
    <source>
        <strain evidence="1">Expedition CK06-06</strain>
    </source>
</reference>